<dbReference type="PANTHER" id="PTHR43485:SF1">
    <property type="entry name" value="FORMATE HYDROGENLYASE SUBUNIT 5-RELATED"/>
    <property type="match status" value="1"/>
</dbReference>
<dbReference type="AlphaFoldDB" id="A0A3D9Z7R1"/>
<protein>
    <submittedName>
        <fullName evidence="5">Ni,Fe-hydrogenase III large subunit</fullName>
    </submittedName>
</protein>
<name>A0A3D9Z7R1_9HYPH</name>
<feature type="domain" description="NADH-quinone oxidoreductase subunit D" evidence="4">
    <location>
        <begin position="274"/>
        <end position="431"/>
    </location>
</feature>
<dbReference type="InterPro" id="IPR029014">
    <property type="entry name" value="NiFe-Hase_large"/>
</dbReference>
<dbReference type="GO" id="GO:0048038">
    <property type="term" value="F:quinone binding"/>
    <property type="evidence" value="ECO:0007669"/>
    <property type="project" value="InterPro"/>
</dbReference>
<comment type="caution">
    <text evidence="5">The sequence shown here is derived from an EMBL/GenBank/DDBJ whole genome shotgun (WGS) entry which is preliminary data.</text>
</comment>
<evidence type="ECO:0000259" key="3">
    <source>
        <dbReference type="Pfam" id="PF00329"/>
    </source>
</evidence>
<dbReference type="InterPro" id="IPR052197">
    <property type="entry name" value="ComplexI_49kDa-like"/>
</dbReference>
<evidence type="ECO:0000313" key="5">
    <source>
        <dbReference type="EMBL" id="REF89589.1"/>
    </source>
</evidence>
<proteinExistence type="predicted"/>
<dbReference type="RefSeq" id="WP_115835341.1">
    <property type="nucleotide sequence ID" value="NZ_CP025086.1"/>
</dbReference>
<keyword evidence="1" id="KW-0560">Oxidoreductase</keyword>
<dbReference type="PANTHER" id="PTHR43485">
    <property type="entry name" value="HYDROGENASE-4 COMPONENT G"/>
    <property type="match status" value="1"/>
</dbReference>
<evidence type="ECO:0000259" key="4">
    <source>
        <dbReference type="Pfam" id="PF00346"/>
    </source>
</evidence>
<dbReference type="Pfam" id="PF00346">
    <property type="entry name" value="Complex1_49kDa"/>
    <property type="match status" value="1"/>
</dbReference>
<dbReference type="SUPFAM" id="SSF56762">
    <property type="entry name" value="HydB/Nqo4-like"/>
    <property type="match status" value="1"/>
</dbReference>
<dbReference type="InterPro" id="IPR037232">
    <property type="entry name" value="NADH_quin_OxRdtase_su_C/D-like"/>
</dbReference>
<accession>A0A3D9Z7R1</accession>
<dbReference type="Pfam" id="PF00329">
    <property type="entry name" value="Complex1_30kDa"/>
    <property type="match status" value="1"/>
</dbReference>
<dbReference type="Gene3D" id="1.10.645.10">
    <property type="entry name" value="Cytochrome-c3 Hydrogenase, chain B"/>
    <property type="match status" value="1"/>
</dbReference>
<dbReference type="OrthoDB" id="9801496at2"/>
<keyword evidence="2" id="KW-0520">NAD</keyword>
<evidence type="ECO:0000256" key="1">
    <source>
        <dbReference type="ARBA" id="ARBA00023002"/>
    </source>
</evidence>
<dbReference type="SUPFAM" id="SSF143243">
    <property type="entry name" value="Nqo5-like"/>
    <property type="match status" value="1"/>
</dbReference>
<sequence length="510" mass="55670">MIDPRQTDPFYGLTGEPVARHQPWPRLVVRGEVWVEASERLRSGALTLIDLWGEPQIVHMALAPSAEPGRMLVLSMPCPDGRYPSVGQAHPPAIRLERAAADLFGLIPAGLPDRRPWLDHGAWGITAPLGARHPALEPATGYPFLPVEGQNIHEIAVGPVHAGIIEPGHFRFSADGETVVRLEERLGYVHKGTEGLIQGADLEAAARLAGRCSGDATVAYACAFSRAVEAALGWAVPPRAIWLRALMAELERLANHLGDVGAVCNDAAFAIVLAHCSALREDVLRQNDKSFGHRLIMDRVVPGGVKNDLDAPGIAQLSRLVLEIDRRFQPLAELYDKTASLQDRTVGTGVLRPQLAAQFGAGGFIGRASGRTCDARRWPGYAPYDRLDFEIPVLNDGDVNARIWIRIREITQSLRLIEQILADLPAGAIYAPPPLRAAEAAEGAAFAESFRGDVFVWTRIEADGRVGRCRLRDPSWFQWPLLEAVIENNIVADFPLCNKSFNCSYSGHDL</sequence>
<dbReference type="Proteomes" id="UP000256900">
    <property type="component" value="Unassembled WGS sequence"/>
</dbReference>
<dbReference type="GO" id="GO:0051287">
    <property type="term" value="F:NAD binding"/>
    <property type="evidence" value="ECO:0007669"/>
    <property type="project" value="InterPro"/>
</dbReference>
<dbReference type="InterPro" id="IPR001268">
    <property type="entry name" value="NADH_UbQ_OxRdtase_30kDa_su"/>
</dbReference>
<dbReference type="GO" id="GO:0016651">
    <property type="term" value="F:oxidoreductase activity, acting on NAD(P)H"/>
    <property type="evidence" value="ECO:0007669"/>
    <property type="project" value="InterPro"/>
</dbReference>
<evidence type="ECO:0000256" key="2">
    <source>
        <dbReference type="ARBA" id="ARBA00023027"/>
    </source>
</evidence>
<feature type="domain" description="NADH:ubiquinone oxidoreductase 30kDa subunit" evidence="3">
    <location>
        <begin position="69"/>
        <end position="131"/>
    </location>
</feature>
<organism evidence="5 6">
    <name type="scientific">Methylovirgula ligni</name>
    <dbReference type="NCBI Taxonomy" id="569860"/>
    <lineage>
        <taxon>Bacteria</taxon>
        <taxon>Pseudomonadati</taxon>
        <taxon>Pseudomonadota</taxon>
        <taxon>Alphaproteobacteria</taxon>
        <taxon>Hyphomicrobiales</taxon>
        <taxon>Beijerinckiaceae</taxon>
        <taxon>Methylovirgula</taxon>
    </lineage>
</organism>
<evidence type="ECO:0000313" key="6">
    <source>
        <dbReference type="Proteomes" id="UP000256900"/>
    </source>
</evidence>
<gene>
    <name evidence="5" type="ORF">DES32_0815</name>
</gene>
<dbReference type="InterPro" id="IPR001135">
    <property type="entry name" value="NADH_Q_OxRdtase_suD"/>
</dbReference>
<dbReference type="GO" id="GO:0008137">
    <property type="term" value="F:NADH dehydrogenase (ubiquinone) activity"/>
    <property type="evidence" value="ECO:0007669"/>
    <property type="project" value="InterPro"/>
</dbReference>
<dbReference type="EMBL" id="QUMO01000001">
    <property type="protein sequence ID" value="REF89589.1"/>
    <property type="molecule type" value="Genomic_DNA"/>
</dbReference>
<keyword evidence="6" id="KW-1185">Reference proteome</keyword>
<reference evidence="5 6" key="1">
    <citation type="submission" date="2018-08" db="EMBL/GenBank/DDBJ databases">
        <title>Genomic Encyclopedia of Type Strains, Phase IV (KMG-IV): sequencing the most valuable type-strain genomes for metagenomic binning, comparative biology and taxonomic classification.</title>
        <authorList>
            <person name="Goeker M."/>
        </authorList>
    </citation>
    <scope>NUCLEOTIDE SEQUENCE [LARGE SCALE GENOMIC DNA]</scope>
    <source>
        <strain evidence="5 6">BW863</strain>
    </source>
</reference>